<sequence length="400" mass="45465">MRALLTLTILFLSTYSWAQEKKSTTRQRFEQAIAAYDAGKYAEALPLFDKTLQETPGNMDAYLLRAATREQLNDLAGANTDYSIYLEHYPDRADALYSRAQVLFRLGLYAQAKDDFTKLLTLHPGETTTVYFNTSASATGKNQVMTMQGPMQAPLYNYLGLTETKLKNYKTAIHWIDSAIQLQSKDADYYVNRGIAKEGLKDSTAIADYEKALKINPQHAIALHNIAILRRNEGKKDASRDQLEAAIESDSSMLYPYLERANQRLEGGYYKGALDDYDKALTINDKDPRIWTNRGIVKERLNDLKGAFSDYTQAIELDEKFDKAWLNRGNVLIKQSRYKEAIEDYTIVLLYNAESATAYYNRAIAKQKLKLITEACDDLKKAEALGQTVAEKMKKEFCKE</sequence>
<dbReference type="AlphaFoldDB" id="A0A1M5VYJ8"/>
<feature type="signal peptide" evidence="4">
    <location>
        <begin position="1"/>
        <end position="18"/>
    </location>
</feature>
<feature type="chain" id="PRO_5012183716" evidence="4">
    <location>
        <begin position="19"/>
        <end position="400"/>
    </location>
</feature>
<accession>A0A1M5VYJ8</accession>
<evidence type="ECO:0000313" key="6">
    <source>
        <dbReference type="Proteomes" id="UP000184212"/>
    </source>
</evidence>
<evidence type="ECO:0000256" key="1">
    <source>
        <dbReference type="ARBA" id="ARBA00022737"/>
    </source>
</evidence>
<dbReference type="PANTHER" id="PTHR44858">
    <property type="entry name" value="TETRATRICOPEPTIDE REPEAT PROTEIN 6"/>
    <property type="match status" value="1"/>
</dbReference>
<gene>
    <name evidence="5" type="ORF">SAMN04488109_5508</name>
</gene>
<dbReference type="STRING" id="947013.SAMN04488109_5508"/>
<dbReference type="InterPro" id="IPR050498">
    <property type="entry name" value="Ycf3"/>
</dbReference>
<dbReference type="Proteomes" id="UP000184212">
    <property type="component" value="Unassembled WGS sequence"/>
</dbReference>
<evidence type="ECO:0000256" key="4">
    <source>
        <dbReference type="SAM" id="SignalP"/>
    </source>
</evidence>
<evidence type="ECO:0000256" key="3">
    <source>
        <dbReference type="PROSITE-ProRule" id="PRU00339"/>
    </source>
</evidence>
<keyword evidence="2 3" id="KW-0802">TPR repeat</keyword>
<dbReference type="RefSeq" id="WP_073141005.1">
    <property type="nucleotide sequence ID" value="NZ_FQWQ01000004.1"/>
</dbReference>
<dbReference type="InterPro" id="IPR011990">
    <property type="entry name" value="TPR-like_helical_dom_sf"/>
</dbReference>
<feature type="repeat" description="TPR" evidence="3">
    <location>
        <begin position="153"/>
        <end position="186"/>
    </location>
</feature>
<feature type="repeat" description="TPR" evidence="3">
    <location>
        <begin position="322"/>
        <end position="355"/>
    </location>
</feature>
<dbReference type="OrthoDB" id="1523318at2"/>
<dbReference type="PANTHER" id="PTHR44858:SF1">
    <property type="entry name" value="UDP-N-ACETYLGLUCOSAMINE--PEPTIDE N-ACETYLGLUCOSAMINYLTRANSFERASE SPINDLY-RELATED"/>
    <property type="match status" value="1"/>
</dbReference>
<keyword evidence="1" id="KW-0677">Repeat</keyword>
<reference evidence="5 6" key="1">
    <citation type="submission" date="2016-11" db="EMBL/GenBank/DDBJ databases">
        <authorList>
            <person name="Jaros S."/>
            <person name="Januszkiewicz K."/>
            <person name="Wedrychowicz H."/>
        </authorList>
    </citation>
    <scope>NUCLEOTIDE SEQUENCE [LARGE SCALE GENOMIC DNA]</scope>
    <source>
        <strain evidence="5 6">DSM 24574</strain>
    </source>
</reference>
<feature type="repeat" description="TPR" evidence="3">
    <location>
        <begin position="93"/>
        <end position="126"/>
    </location>
</feature>
<dbReference type="Pfam" id="PF13432">
    <property type="entry name" value="TPR_16"/>
    <property type="match status" value="2"/>
</dbReference>
<evidence type="ECO:0000313" key="5">
    <source>
        <dbReference type="EMBL" id="SHH80064.1"/>
    </source>
</evidence>
<evidence type="ECO:0000256" key="2">
    <source>
        <dbReference type="ARBA" id="ARBA00022803"/>
    </source>
</evidence>
<dbReference type="SMART" id="SM00028">
    <property type="entry name" value="TPR"/>
    <property type="match status" value="10"/>
</dbReference>
<proteinExistence type="predicted"/>
<dbReference type="InterPro" id="IPR019734">
    <property type="entry name" value="TPR_rpt"/>
</dbReference>
<keyword evidence="4" id="KW-0732">Signal</keyword>
<dbReference type="Gene3D" id="1.25.40.10">
    <property type="entry name" value="Tetratricopeptide repeat domain"/>
    <property type="match status" value="4"/>
</dbReference>
<name>A0A1M5VYJ8_9BACT</name>
<protein>
    <submittedName>
        <fullName evidence="5">Tetratricopeptide repeat-containing protein</fullName>
    </submittedName>
</protein>
<dbReference type="PROSITE" id="PS50005">
    <property type="entry name" value="TPR"/>
    <property type="match status" value="4"/>
</dbReference>
<keyword evidence="6" id="KW-1185">Reference proteome</keyword>
<feature type="repeat" description="TPR" evidence="3">
    <location>
        <begin position="288"/>
        <end position="321"/>
    </location>
</feature>
<dbReference type="Pfam" id="PF13181">
    <property type="entry name" value="TPR_8"/>
    <property type="match status" value="2"/>
</dbReference>
<organism evidence="5 6">
    <name type="scientific">Chryseolinea serpens</name>
    <dbReference type="NCBI Taxonomy" id="947013"/>
    <lineage>
        <taxon>Bacteria</taxon>
        <taxon>Pseudomonadati</taxon>
        <taxon>Bacteroidota</taxon>
        <taxon>Cytophagia</taxon>
        <taxon>Cytophagales</taxon>
        <taxon>Fulvivirgaceae</taxon>
        <taxon>Chryseolinea</taxon>
    </lineage>
</organism>
<dbReference type="EMBL" id="FQWQ01000004">
    <property type="protein sequence ID" value="SHH80064.1"/>
    <property type="molecule type" value="Genomic_DNA"/>
</dbReference>
<dbReference type="SUPFAM" id="SSF48452">
    <property type="entry name" value="TPR-like"/>
    <property type="match status" value="2"/>
</dbReference>